<keyword evidence="2" id="KW-0274">FAD</keyword>
<evidence type="ECO:0000313" key="6">
    <source>
        <dbReference type="Proteomes" id="UP000812982"/>
    </source>
</evidence>
<dbReference type="PANTHER" id="PTHR43884">
    <property type="entry name" value="ACYL-COA DEHYDROGENASE"/>
    <property type="match status" value="1"/>
</dbReference>
<accession>A0ABS6KIK0</accession>
<proteinExistence type="predicted"/>
<keyword evidence="3" id="KW-0560">Oxidoreductase</keyword>
<protein>
    <recommendedName>
        <fullName evidence="4">Acyl-CoA dehydrogenase/oxidase C-terminal domain-containing protein</fullName>
    </recommendedName>
</protein>
<evidence type="ECO:0000313" key="5">
    <source>
        <dbReference type="EMBL" id="MBU9763422.1"/>
    </source>
</evidence>
<sequence length="299" mass="32633">MADLRSAAPELALLRSSAGESLAQFYSAWPDDHWSESWIDNWEALGAQGLWSTLEPTDGSLSAAAVVAEECGRALYPGPAVETLVGSHVVGDTSALVDNTAMVAVPAEFPVVIVDGPEFRTGAAADIQWEQAHSIDVSRRFVRRQTSPVQRPTTAAVERASALRRVLYCADTLGCVDRVLHRTVEYARQRCTFGSPIGKYQAVAHRLVDHTLTHRQMRLLIEDAAKAFDDGEAAFSHKAAVAEAFMWTRASDLISDCIQLCGAIGFTWEFGHHFFLRRVFQNAAAGGGRPHHRLADGYA</sequence>
<dbReference type="RefSeq" id="WP_217155461.1">
    <property type="nucleotide sequence ID" value="NZ_VOMB01000009.1"/>
</dbReference>
<gene>
    <name evidence="5" type="ORF">FR943_06145</name>
</gene>
<dbReference type="EMBL" id="VOMB01000009">
    <property type="protein sequence ID" value="MBU9763422.1"/>
    <property type="molecule type" value="Genomic_DNA"/>
</dbReference>
<evidence type="ECO:0000256" key="3">
    <source>
        <dbReference type="ARBA" id="ARBA00023002"/>
    </source>
</evidence>
<comment type="caution">
    <text evidence="5">The sequence shown here is derived from an EMBL/GenBank/DDBJ whole genome shotgun (WGS) entry which is preliminary data.</text>
</comment>
<dbReference type="InterPro" id="IPR009075">
    <property type="entry name" value="AcylCo_DH/oxidase_C"/>
</dbReference>
<reference evidence="5 6" key="1">
    <citation type="journal article" date="2021" name="Sci. Rep.">
        <title>Phenotypic and genomic hallmarks of a novel, potentially pathogenic rapidly growing Mycobacterium species related to the Mycobacterium fortuitum complex.</title>
        <authorList>
            <person name="Gharbi R."/>
            <person name="Khanna V."/>
            <person name="Frigui W."/>
            <person name="Mhenni B."/>
            <person name="Brosch R."/>
            <person name="Mardassi H."/>
        </authorList>
    </citation>
    <scope>NUCLEOTIDE SEQUENCE [LARGE SCALE GENOMIC DNA]</scope>
    <source>
        <strain evidence="5 6">TNTM28</strain>
    </source>
</reference>
<evidence type="ECO:0000256" key="1">
    <source>
        <dbReference type="ARBA" id="ARBA00022630"/>
    </source>
</evidence>
<dbReference type="PANTHER" id="PTHR43884:SF20">
    <property type="entry name" value="ACYL-COA DEHYDROGENASE FADE28"/>
    <property type="match status" value="1"/>
</dbReference>
<name>A0ABS6KIK0_9MYCO</name>
<feature type="domain" description="Acyl-CoA dehydrogenase/oxidase C-terminal" evidence="4">
    <location>
        <begin position="162"/>
        <end position="283"/>
    </location>
</feature>
<keyword evidence="1" id="KW-0285">Flavoprotein</keyword>
<evidence type="ECO:0000256" key="2">
    <source>
        <dbReference type="ARBA" id="ARBA00022827"/>
    </source>
</evidence>
<dbReference type="Proteomes" id="UP000812982">
    <property type="component" value="Unassembled WGS sequence"/>
</dbReference>
<organism evidence="5 6">
    <name type="scientific">[Mycobacterium] fortunisiensis</name>
    <dbReference type="NCBI Taxonomy" id="2600579"/>
    <lineage>
        <taxon>Bacteria</taxon>
        <taxon>Bacillati</taxon>
        <taxon>Actinomycetota</taxon>
        <taxon>Actinomycetes</taxon>
        <taxon>Mycobacteriales</taxon>
        <taxon>Mycobacteriaceae</taxon>
        <taxon>Mycolicibacterium</taxon>
    </lineage>
</organism>
<evidence type="ECO:0000259" key="4">
    <source>
        <dbReference type="Pfam" id="PF00441"/>
    </source>
</evidence>
<keyword evidence="6" id="KW-1185">Reference proteome</keyword>
<dbReference type="Pfam" id="PF00441">
    <property type="entry name" value="Acyl-CoA_dh_1"/>
    <property type="match status" value="1"/>
</dbReference>